<evidence type="ECO:0000256" key="1">
    <source>
        <dbReference type="SAM" id="Coils"/>
    </source>
</evidence>
<organism evidence="2 3">
    <name type="scientific">Latilactobacillus fuchuensis</name>
    <dbReference type="NCBI Taxonomy" id="164393"/>
    <lineage>
        <taxon>Bacteria</taxon>
        <taxon>Bacillati</taxon>
        <taxon>Bacillota</taxon>
        <taxon>Bacilli</taxon>
        <taxon>Lactobacillales</taxon>
        <taxon>Lactobacillaceae</taxon>
        <taxon>Latilactobacillus</taxon>
    </lineage>
</organism>
<gene>
    <name evidence="2" type="ORF">LFUMFP_310002</name>
</gene>
<keyword evidence="3" id="KW-1185">Reference proteome</keyword>
<dbReference type="AlphaFoldDB" id="A0A2N9DWA8"/>
<protein>
    <recommendedName>
        <fullName evidence="4">DUF4062 domain-containing protein</fullName>
    </recommendedName>
</protein>
<keyword evidence="1" id="KW-0175">Coiled coil</keyword>
<dbReference type="Proteomes" id="UP000238739">
    <property type="component" value="Unassembled WGS sequence"/>
</dbReference>
<evidence type="ECO:0008006" key="4">
    <source>
        <dbReference type="Google" id="ProtNLM"/>
    </source>
</evidence>
<sequence>MDNYRNKLKVFISSKIGNTENDQKYMLARTAAKKALEMTGLFTVYMFESTGPSTGSAIDDYQEELKASDVCIVLIDNEDNVPDGVAAEIKTINKFRIPTLYYFCKERKSEPTQLQGTLQDPIGPKFMVISSFNEFIENCTLNLVDDVLSTYKGKRPVNIQNDILEDDTNLNVQTKLVSSSFYKKESLSNTYCRDFFNDLIFSEKNEAGINKVDKNFDYYCYKFLLILFSKDDIESFNMNLFLESLQKILPINYYRIVKIRWSSNQKYYLEQYEESMNLLRQALEMAKKDETIEEWFIQDILIDLRNRENEIAELKNEYHPNNYGQKSLNEREDKLYYPIVDRNEKELLEWIEKDRQKKDLRNGSGKFSYGDLSYLGNLLADNYYEMMMFGSLTHISRIYMVIQKLVYQLTKTTNYWPSIMLLLKITILTLDHKKVKRIVKSFENILEQMDNKEAKNIYEFSNYLKPSHQQFKANLIAMNTVGLYLDDSDFTLYWNSLRKQIDNWLDEDNSTIFVQPVIFDCLKGVYKRLNNHYIVEFCLKILSSTSRRYYRETLILAGQAIDYKSISSNDSNEIIDVLIEFSNNTQDSDLIQKIKPILVQLKNQDQKHNLDMEEYIKNNWGTYYNGEYLFDKNKDEHARSMIIMDRVEEIKKRNKIQGVNGSYSMFATNPYFEIESILVQGEKDIDIFLLSDVYKSAVETIINPQLLIEDKFSAYRLIIFLMRYDSNLIDEMQNEIEKIKEIEDFGSLKNSMIGSIDSSMLVLCHLLVLECVGVRNSIEIANTISVLNNTNQQIQTCQIIQVFFYSYRNIRIRTDLENLFFQNSLMWANSKNRDIRWHNIHLMLKLLEKKKFKKIIGQYFRKTMSSDNAIIKSQIVHRLDDIKKVDKRLEVDIEKAAMKDSNFIIRLIAENRY</sequence>
<proteinExistence type="predicted"/>
<feature type="coiled-coil region" evidence="1">
    <location>
        <begin position="269"/>
        <end position="317"/>
    </location>
</feature>
<accession>A0A2N9DWA8</accession>
<dbReference type="RefSeq" id="WP_106483323.1">
    <property type="nucleotide sequence ID" value="NZ_LT984417.1"/>
</dbReference>
<evidence type="ECO:0000313" key="2">
    <source>
        <dbReference type="EMBL" id="SPC38838.1"/>
    </source>
</evidence>
<dbReference type="EMBL" id="OGVC01000025">
    <property type="protein sequence ID" value="SPC38838.1"/>
    <property type="molecule type" value="Genomic_DNA"/>
</dbReference>
<evidence type="ECO:0000313" key="3">
    <source>
        <dbReference type="Proteomes" id="UP000238739"/>
    </source>
</evidence>
<name>A0A2N9DWA8_9LACO</name>
<comment type="caution">
    <text evidence="2">The sequence shown here is derived from an EMBL/GenBank/DDBJ whole genome shotgun (WGS) entry which is preliminary data.</text>
</comment>
<reference evidence="2" key="1">
    <citation type="submission" date="2018-01" db="EMBL/GenBank/DDBJ databases">
        <authorList>
            <person name="Chaillou S."/>
        </authorList>
    </citation>
    <scope>NUCLEOTIDE SEQUENCE [LARGE SCALE GENOMIC DNA]</scope>
    <source>
        <strain evidence="2">MFPC41A2801</strain>
    </source>
</reference>